<accession>A0A803LCL4</accession>
<dbReference type="RefSeq" id="XP_021716184.1">
    <property type="nucleotide sequence ID" value="XM_021860492.1"/>
</dbReference>
<dbReference type="RefSeq" id="XP_021716186.1">
    <property type="nucleotide sequence ID" value="XM_021860494.1"/>
</dbReference>
<dbReference type="SMR" id="A0A803LCL4"/>
<dbReference type="SUPFAM" id="SSF52087">
    <property type="entry name" value="CRAL/TRIO domain"/>
    <property type="match status" value="1"/>
</dbReference>
<dbReference type="PANTHER" id="PTHR47041">
    <property type="entry name" value="SEC14 CYTOSOLIC FACTOR FAMILY PROTEIN / PHOSPHOGLYCERIDE TRANSFER FAMILY PROTEIN"/>
    <property type="match status" value="1"/>
</dbReference>
<dbReference type="KEGG" id="cqi:110684090"/>
<dbReference type="OMA" id="HNELENQ"/>
<sequence length="475" mass="53672">MEDWQSGSGLRSNSKLASVTSQKITAKVASVPKTLTQKSLDHIAFKDRAVRGVAADVGFFLLKVAVLETTRRLSSAKCPFAWRSLQAFQMLCYPPFKWIKWAPFKGLVHGMQMLSRPLLVLCIATAFSDKSDQVSSTDDHHDSHVLENLDEDLPSVQPYVDVRNNDESSISPSSEDWLLKLYKELENQGINLPDRIDESELRRFYSSANGDFSSLLSSIKKTIRWRETYHILSEPELKGWSDIVFWHGYDLRHRPCLIVRLGVACTNMPTRDRPRIAQAIVSQMEHGILHLADRESPGITVVVDCKGLSPFRLPVQMIRSCSLLFQDHFPHCLGGLYVIRLPHVIRVMAQTVMKVLKPVTQQKLKFFGEQYHEILFEFFQEIPACLGGECKCSVCSSAISHNNQRYPSIEVASQLLADGLNGESVDLDFLRSEIDVRHSFDQVLRTGMIGFLMLCVLVALLAGLYDSDSRPNIFL</sequence>
<dbReference type="RefSeq" id="XP_021716182.1">
    <property type="nucleotide sequence ID" value="XM_021860490.1"/>
</dbReference>
<dbReference type="SMART" id="SM00516">
    <property type="entry name" value="SEC14"/>
    <property type="match status" value="1"/>
</dbReference>
<keyword evidence="1" id="KW-1133">Transmembrane helix</keyword>
<dbReference type="PANTHER" id="PTHR47041:SF2">
    <property type="entry name" value="SEC14 CYTOSOLIC FACTOR FAMILY PROTEIN _ PHOSPHOGLYCERIDE TRANSFER FAMILY PROTEIN"/>
    <property type="match status" value="1"/>
</dbReference>
<dbReference type="EnsemblPlants" id="AUR62009603-RA">
    <property type="protein sequence ID" value="AUR62009603-RA:cds"/>
    <property type="gene ID" value="AUR62009603"/>
</dbReference>
<reference evidence="3" key="2">
    <citation type="submission" date="2021-03" db="UniProtKB">
        <authorList>
            <consortium name="EnsemblPlants"/>
        </authorList>
    </citation>
    <scope>IDENTIFICATION</scope>
</reference>
<organism evidence="3 4">
    <name type="scientific">Chenopodium quinoa</name>
    <name type="common">Quinoa</name>
    <dbReference type="NCBI Taxonomy" id="63459"/>
    <lineage>
        <taxon>Eukaryota</taxon>
        <taxon>Viridiplantae</taxon>
        <taxon>Streptophyta</taxon>
        <taxon>Embryophyta</taxon>
        <taxon>Tracheophyta</taxon>
        <taxon>Spermatophyta</taxon>
        <taxon>Magnoliopsida</taxon>
        <taxon>eudicotyledons</taxon>
        <taxon>Gunneridae</taxon>
        <taxon>Pentapetalae</taxon>
        <taxon>Caryophyllales</taxon>
        <taxon>Chenopodiaceae</taxon>
        <taxon>Chenopodioideae</taxon>
        <taxon>Atripliceae</taxon>
        <taxon>Chenopodium</taxon>
    </lineage>
</organism>
<dbReference type="Pfam" id="PF00650">
    <property type="entry name" value="CRAL_TRIO"/>
    <property type="match status" value="1"/>
</dbReference>
<dbReference type="AlphaFoldDB" id="A0A803LCL4"/>
<gene>
    <name evidence="3" type="primary">LOC110684090</name>
</gene>
<protein>
    <recommendedName>
        <fullName evidence="2">CRAL-TRIO domain-containing protein</fullName>
    </recommendedName>
</protein>
<keyword evidence="4" id="KW-1185">Reference proteome</keyword>
<evidence type="ECO:0000256" key="1">
    <source>
        <dbReference type="SAM" id="Phobius"/>
    </source>
</evidence>
<dbReference type="Gene3D" id="3.40.525.10">
    <property type="entry name" value="CRAL-TRIO lipid binding domain"/>
    <property type="match status" value="1"/>
</dbReference>
<proteinExistence type="predicted"/>
<evidence type="ECO:0000313" key="4">
    <source>
        <dbReference type="Proteomes" id="UP000596660"/>
    </source>
</evidence>
<keyword evidence="1" id="KW-0472">Membrane</keyword>
<dbReference type="PROSITE" id="PS50191">
    <property type="entry name" value="CRAL_TRIO"/>
    <property type="match status" value="1"/>
</dbReference>
<dbReference type="InterPro" id="IPR036865">
    <property type="entry name" value="CRAL-TRIO_dom_sf"/>
</dbReference>
<evidence type="ECO:0000313" key="3">
    <source>
        <dbReference type="EnsemblPlants" id="AUR62009603-RA:cds"/>
    </source>
</evidence>
<dbReference type="RefSeq" id="XP_021716183.1">
    <property type="nucleotide sequence ID" value="XM_021860491.1"/>
</dbReference>
<feature type="transmembrane region" description="Helical" evidence="1">
    <location>
        <begin position="447"/>
        <end position="465"/>
    </location>
</feature>
<dbReference type="OrthoDB" id="1434354at2759"/>
<feature type="domain" description="CRAL-TRIO" evidence="2">
    <location>
        <begin position="234"/>
        <end position="394"/>
    </location>
</feature>
<dbReference type="Proteomes" id="UP000596660">
    <property type="component" value="Unplaced"/>
</dbReference>
<reference evidence="3" key="1">
    <citation type="journal article" date="2017" name="Nature">
        <title>The genome of Chenopodium quinoa.</title>
        <authorList>
            <person name="Jarvis D.E."/>
            <person name="Ho Y.S."/>
            <person name="Lightfoot D.J."/>
            <person name="Schmoeckel S.M."/>
            <person name="Li B."/>
            <person name="Borm T.J.A."/>
            <person name="Ohyanagi H."/>
            <person name="Mineta K."/>
            <person name="Michell C.T."/>
            <person name="Saber N."/>
            <person name="Kharbatia N.M."/>
            <person name="Rupper R.R."/>
            <person name="Sharp A.R."/>
            <person name="Dally N."/>
            <person name="Boughton B.A."/>
            <person name="Woo Y.H."/>
            <person name="Gao G."/>
            <person name="Schijlen E.G.W.M."/>
            <person name="Guo X."/>
            <person name="Momin A.A."/>
            <person name="Negrao S."/>
            <person name="Al-Babili S."/>
            <person name="Gehring C."/>
            <person name="Roessner U."/>
            <person name="Jung C."/>
            <person name="Murphy K."/>
            <person name="Arold S.T."/>
            <person name="Gojobori T."/>
            <person name="van der Linden C.G."/>
            <person name="van Loo E.N."/>
            <person name="Jellen E.N."/>
            <person name="Maughan P.J."/>
            <person name="Tester M."/>
        </authorList>
    </citation>
    <scope>NUCLEOTIDE SEQUENCE [LARGE SCALE GENOMIC DNA]</scope>
    <source>
        <strain evidence="3">cv. PI 614886</strain>
    </source>
</reference>
<dbReference type="RefSeq" id="XP_021716181.1">
    <property type="nucleotide sequence ID" value="XM_021860489.1"/>
</dbReference>
<dbReference type="Gramene" id="AUR62009603-RA">
    <property type="protein sequence ID" value="AUR62009603-RA:cds"/>
    <property type="gene ID" value="AUR62009603"/>
</dbReference>
<keyword evidence="1" id="KW-0812">Transmembrane</keyword>
<dbReference type="InterPro" id="IPR001251">
    <property type="entry name" value="CRAL-TRIO_dom"/>
</dbReference>
<dbReference type="CDD" id="cd00170">
    <property type="entry name" value="SEC14"/>
    <property type="match status" value="1"/>
</dbReference>
<dbReference type="GeneID" id="110684090"/>
<evidence type="ECO:0000259" key="2">
    <source>
        <dbReference type="PROSITE" id="PS50191"/>
    </source>
</evidence>
<name>A0A803LCL4_CHEQI</name>
<dbReference type="RefSeq" id="XP_021716185.1">
    <property type="nucleotide sequence ID" value="XM_021860493.1"/>
</dbReference>